<dbReference type="PRINTS" id="PR00477">
    <property type="entry name" value="PHGLYCKINASE"/>
</dbReference>
<dbReference type="GO" id="GO:0004618">
    <property type="term" value="F:phosphoglycerate kinase activity"/>
    <property type="evidence" value="ECO:0007669"/>
    <property type="project" value="UniProtKB-UniRule"/>
</dbReference>
<evidence type="ECO:0000313" key="17">
    <source>
        <dbReference type="EMBL" id="MDY5146330.1"/>
    </source>
</evidence>
<proteinExistence type="inferred from homology"/>
<dbReference type="PIRSF" id="PIRSF000724">
    <property type="entry name" value="Pgk"/>
    <property type="match status" value="1"/>
</dbReference>
<feature type="binding site" evidence="12">
    <location>
        <position position="117"/>
    </location>
    <ligand>
        <name>substrate</name>
    </ligand>
</feature>
<evidence type="ECO:0000256" key="12">
    <source>
        <dbReference type="HAMAP-Rule" id="MF_00145"/>
    </source>
</evidence>
<dbReference type="Proteomes" id="UP001284901">
    <property type="component" value="Unassembled WGS sequence"/>
</dbReference>
<dbReference type="FunFam" id="3.40.50.1260:FF:000006">
    <property type="entry name" value="Phosphoglycerate kinase"/>
    <property type="match status" value="1"/>
</dbReference>
<evidence type="ECO:0000256" key="11">
    <source>
        <dbReference type="ARBA" id="ARBA00023152"/>
    </source>
</evidence>
<dbReference type="GO" id="GO:0005524">
    <property type="term" value="F:ATP binding"/>
    <property type="evidence" value="ECO:0007669"/>
    <property type="project" value="UniProtKB-KW"/>
</dbReference>
<dbReference type="AlphaFoldDB" id="A0AAW9HGK3"/>
<dbReference type="SUPFAM" id="SSF53748">
    <property type="entry name" value="Phosphoglycerate kinase"/>
    <property type="match status" value="1"/>
</dbReference>
<sequence>MRTIESLGDLTGKKVFVRSDFNVPLDGDRITDDGRIRAALPTIKRLLDAKAKVIVSAHLGRPKGEPKPEFSLAPVAKRLGELLGREVPLAEDTVGPDAKAKIEALNDGDIVLLQNVRYDKREDSKVDADREALAKEYAALADVFVSDGFGVVHRKQASVYDIAKLLPSAAGELVAKEINSLSKATADPERPYTVVLGGSKVSDKIGVIENLLDKADVLLIGGGMAFTFLRAKGYEIGSSLCEDDQIEKAREYLETASNKGVELLLPVDVVVADKFDKDAESEIVSASDMPANGMGLDIGPETVAEYAEKIASSKTIVWNGPMGVFEFPAFAEGTKGVAQAMQDAEGFTIVGGGDSAAAVRILGFDEEKFNHISTGGGASLEFLEGKTLPGIAVLED</sequence>
<feature type="binding site" evidence="12">
    <location>
        <position position="35"/>
    </location>
    <ligand>
        <name>substrate</name>
    </ligand>
</feature>
<dbReference type="GO" id="GO:0006094">
    <property type="term" value="P:gluconeogenesis"/>
    <property type="evidence" value="ECO:0007669"/>
    <property type="project" value="TreeGrafter"/>
</dbReference>
<evidence type="ECO:0000256" key="3">
    <source>
        <dbReference type="ARBA" id="ARBA00008982"/>
    </source>
</evidence>
<protein>
    <recommendedName>
        <fullName evidence="6 12">Phosphoglycerate kinase</fullName>
        <ecNumber evidence="5 12">2.7.2.3</ecNumber>
    </recommendedName>
</protein>
<comment type="subcellular location">
    <subcellularLocation>
        <location evidence="12">Cytoplasm</location>
    </subcellularLocation>
</comment>
<evidence type="ECO:0000313" key="16">
    <source>
        <dbReference type="EMBL" id="MDY5139975.1"/>
    </source>
</evidence>
<dbReference type="FunFam" id="3.40.50.1260:FF:000003">
    <property type="entry name" value="Phosphoglycerate kinase"/>
    <property type="match status" value="1"/>
</dbReference>
<feature type="binding site" evidence="12 14">
    <location>
        <begin position="352"/>
        <end position="355"/>
    </location>
    <ligand>
        <name>ATP</name>
        <dbReference type="ChEBI" id="CHEBI:30616"/>
    </ligand>
</feature>
<dbReference type="Pfam" id="PF00162">
    <property type="entry name" value="PGK"/>
    <property type="match status" value="1"/>
</dbReference>
<dbReference type="EMBL" id="JAWNFV010000002">
    <property type="protein sequence ID" value="MDY5139975.1"/>
    <property type="molecule type" value="Genomic_DNA"/>
</dbReference>
<dbReference type="PANTHER" id="PTHR11406">
    <property type="entry name" value="PHOSPHOGLYCERATE KINASE"/>
    <property type="match status" value="1"/>
</dbReference>
<evidence type="ECO:0000256" key="5">
    <source>
        <dbReference type="ARBA" id="ARBA00013061"/>
    </source>
</evidence>
<feature type="binding site" evidence="12 14">
    <location>
        <position position="326"/>
    </location>
    <ligand>
        <name>ATP</name>
        <dbReference type="ChEBI" id="CHEBI:30616"/>
    </ligand>
</feature>
<feature type="binding site" evidence="13">
    <location>
        <position position="117"/>
    </location>
    <ligand>
        <name>(2R)-3-phosphoglycerate</name>
        <dbReference type="ChEBI" id="CHEBI:58272"/>
    </ligand>
</feature>
<feature type="binding site" evidence="13">
    <location>
        <position position="154"/>
    </location>
    <ligand>
        <name>(2R)-3-phosphoglycerate</name>
        <dbReference type="ChEBI" id="CHEBI:58272"/>
    </ligand>
</feature>
<feature type="binding site" evidence="12">
    <location>
        <position position="154"/>
    </location>
    <ligand>
        <name>substrate</name>
    </ligand>
</feature>
<organism evidence="16 19">
    <name type="scientific">Actinotignum timonense</name>
    <dbReference type="NCBI Taxonomy" id="1870995"/>
    <lineage>
        <taxon>Bacteria</taxon>
        <taxon>Bacillati</taxon>
        <taxon>Actinomycetota</taxon>
        <taxon>Actinomycetes</taxon>
        <taxon>Actinomycetales</taxon>
        <taxon>Actinomycetaceae</taxon>
        <taxon>Actinotignum</taxon>
    </lineage>
</organism>
<dbReference type="GO" id="GO:0006096">
    <property type="term" value="P:glycolytic process"/>
    <property type="evidence" value="ECO:0007669"/>
    <property type="project" value="UniProtKB-UniRule"/>
</dbReference>
<keyword evidence="9 12" id="KW-0418">Kinase</keyword>
<evidence type="ECO:0000313" key="18">
    <source>
        <dbReference type="Proteomes" id="UP001284901"/>
    </source>
</evidence>
<evidence type="ECO:0000256" key="2">
    <source>
        <dbReference type="ARBA" id="ARBA00004838"/>
    </source>
</evidence>
<dbReference type="PROSITE" id="PS00111">
    <property type="entry name" value="PGLYCERATE_KINASE"/>
    <property type="match status" value="1"/>
</dbReference>
<dbReference type="HAMAP" id="MF_00145">
    <property type="entry name" value="Phosphoglyc_kinase"/>
    <property type="match status" value="1"/>
</dbReference>
<keyword evidence="8 12" id="KW-0547">Nucleotide-binding</keyword>
<feature type="binding site" evidence="13">
    <location>
        <position position="35"/>
    </location>
    <ligand>
        <name>(2R)-3-phosphoglycerate</name>
        <dbReference type="ChEBI" id="CHEBI:58272"/>
    </ligand>
</feature>
<dbReference type="InterPro" id="IPR015911">
    <property type="entry name" value="Phosphoglycerate_kinase_CS"/>
</dbReference>
<dbReference type="InterPro" id="IPR001576">
    <property type="entry name" value="Phosphoglycerate_kinase"/>
</dbReference>
<dbReference type="InterPro" id="IPR036043">
    <property type="entry name" value="Phosphoglycerate_kinase_sf"/>
</dbReference>
<comment type="subunit">
    <text evidence="4 12">Monomer.</text>
</comment>
<feature type="binding site" evidence="12 13">
    <location>
        <begin position="58"/>
        <end position="61"/>
    </location>
    <ligand>
        <name>substrate</name>
    </ligand>
</feature>
<evidence type="ECO:0000256" key="13">
    <source>
        <dbReference type="PIRSR" id="PIRSR000724-1"/>
    </source>
</evidence>
<evidence type="ECO:0000256" key="8">
    <source>
        <dbReference type="ARBA" id="ARBA00022741"/>
    </source>
</evidence>
<dbReference type="RefSeq" id="WP_026429335.1">
    <property type="nucleotide sequence ID" value="NZ_CAUPFC010000008.1"/>
</dbReference>
<keyword evidence="11 12" id="KW-0324">Glycolysis</keyword>
<name>A0AAW9HGK3_9ACTO</name>
<evidence type="ECO:0000256" key="1">
    <source>
        <dbReference type="ARBA" id="ARBA00000642"/>
    </source>
</evidence>
<dbReference type="EC" id="2.7.2.3" evidence="5 12"/>
<evidence type="ECO:0000313" key="19">
    <source>
        <dbReference type="Proteomes" id="UP001288320"/>
    </source>
</evidence>
<comment type="similarity">
    <text evidence="3 12 15">Belongs to the phosphoglycerate kinase family.</text>
</comment>
<dbReference type="EMBL" id="JAWNFY010000010">
    <property type="protein sequence ID" value="MDY5146330.1"/>
    <property type="molecule type" value="Genomic_DNA"/>
</dbReference>
<comment type="catalytic activity">
    <reaction evidence="1 12 15">
        <text>(2R)-3-phosphoglycerate + ATP = (2R)-3-phospho-glyceroyl phosphate + ADP</text>
        <dbReference type="Rhea" id="RHEA:14801"/>
        <dbReference type="ChEBI" id="CHEBI:30616"/>
        <dbReference type="ChEBI" id="CHEBI:57604"/>
        <dbReference type="ChEBI" id="CHEBI:58272"/>
        <dbReference type="ChEBI" id="CHEBI:456216"/>
        <dbReference type="EC" id="2.7.2.3"/>
    </reaction>
</comment>
<evidence type="ECO:0000256" key="14">
    <source>
        <dbReference type="PIRSR" id="PIRSR000724-2"/>
    </source>
</evidence>
<dbReference type="Gene3D" id="3.40.50.1260">
    <property type="entry name" value="Phosphoglycerate kinase, N-terminal domain"/>
    <property type="match status" value="2"/>
</dbReference>
<keyword evidence="12" id="KW-0963">Cytoplasm</keyword>
<feature type="binding site" evidence="12">
    <location>
        <position position="295"/>
    </location>
    <ligand>
        <name>ATP</name>
        <dbReference type="ChEBI" id="CHEBI:30616"/>
    </ligand>
</feature>
<dbReference type="GO" id="GO:0005829">
    <property type="term" value="C:cytosol"/>
    <property type="evidence" value="ECO:0007669"/>
    <property type="project" value="UniProtKB-ARBA"/>
</dbReference>
<feature type="binding site" evidence="12 13">
    <location>
        <begin position="20"/>
        <end position="22"/>
    </location>
    <ligand>
        <name>substrate</name>
    </ligand>
</feature>
<dbReference type="Proteomes" id="UP001288320">
    <property type="component" value="Unassembled WGS sequence"/>
</dbReference>
<keyword evidence="10 12" id="KW-0067">ATP-binding</keyword>
<evidence type="ECO:0000256" key="15">
    <source>
        <dbReference type="RuleBase" id="RU000532"/>
    </source>
</evidence>
<dbReference type="CDD" id="cd00318">
    <property type="entry name" value="Phosphoglycerate_kinase"/>
    <property type="match status" value="1"/>
</dbReference>
<evidence type="ECO:0000256" key="6">
    <source>
        <dbReference type="ARBA" id="ARBA00016471"/>
    </source>
</evidence>
<evidence type="ECO:0000256" key="9">
    <source>
        <dbReference type="ARBA" id="ARBA00022777"/>
    </source>
</evidence>
<dbReference type="InterPro" id="IPR015824">
    <property type="entry name" value="Phosphoglycerate_kinase_N"/>
</dbReference>
<evidence type="ECO:0000256" key="4">
    <source>
        <dbReference type="ARBA" id="ARBA00011245"/>
    </source>
</evidence>
<gene>
    <name evidence="12" type="primary">pgk</name>
    <name evidence="16" type="ORF">R6G74_01410</name>
    <name evidence="17" type="ORF">R6P33_04745</name>
</gene>
<feature type="binding site" evidence="12 14">
    <location>
        <position position="204"/>
    </location>
    <ligand>
        <name>ATP</name>
        <dbReference type="ChEBI" id="CHEBI:30616"/>
    </ligand>
</feature>
<keyword evidence="7 12" id="KW-0808">Transferase</keyword>
<comment type="caution">
    <text evidence="16">The sequence shown here is derived from an EMBL/GenBank/DDBJ whole genome shotgun (WGS) entry which is preliminary data.</text>
</comment>
<dbReference type="PANTHER" id="PTHR11406:SF23">
    <property type="entry name" value="PHOSPHOGLYCERATE KINASE 1, CHLOROPLASTIC-RELATED"/>
    <property type="match status" value="1"/>
</dbReference>
<dbReference type="GO" id="GO:0043531">
    <property type="term" value="F:ADP binding"/>
    <property type="evidence" value="ECO:0007669"/>
    <property type="project" value="TreeGrafter"/>
</dbReference>
<evidence type="ECO:0000256" key="7">
    <source>
        <dbReference type="ARBA" id="ARBA00022679"/>
    </source>
</evidence>
<evidence type="ECO:0000256" key="10">
    <source>
        <dbReference type="ARBA" id="ARBA00022840"/>
    </source>
</evidence>
<reference evidence="16 18" key="1">
    <citation type="submission" date="2023-10" db="EMBL/GenBank/DDBJ databases">
        <title>Whole Genome based description of the genera Actinobaculum and Actinotignum reveals a complex phylogenetic relationship within the species included in the genus Actinotignum.</title>
        <authorList>
            <person name="Jensen C.S."/>
            <person name="Dargis R."/>
            <person name="Kemp M."/>
            <person name="Christensen J.J."/>
        </authorList>
    </citation>
    <scope>NUCLEOTIDE SEQUENCE</scope>
    <source>
        <strain evidence="17 18">SLA_B089</strain>
        <strain evidence="16">SLA_B245</strain>
    </source>
</reference>
<keyword evidence="18" id="KW-1185">Reference proteome</keyword>
<dbReference type="GeneID" id="92814208"/>
<comment type="pathway">
    <text evidence="2 12">Carbohydrate degradation; glycolysis; pyruvate from D-glyceraldehyde 3-phosphate: step 2/5.</text>
</comment>
<accession>A0AAW9HGK3</accession>